<reference evidence="3" key="2">
    <citation type="submission" date="2018-07" db="EMBL/GenBank/DDBJ databases">
        <authorList>
            <person name="Quirk P.G."/>
            <person name="Krulwich T.A."/>
        </authorList>
    </citation>
    <scope>NUCLEOTIDE SEQUENCE</scope>
</reference>
<dbReference type="EMBL" id="UFQT01003167">
    <property type="protein sequence ID" value="SSX34679.1"/>
    <property type="molecule type" value="Genomic_DNA"/>
</dbReference>
<dbReference type="AlphaFoldDB" id="A0A336MZR3"/>
<dbReference type="EMBL" id="UFQS01003167">
    <property type="protein sequence ID" value="SSX15304.1"/>
    <property type="molecule type" value="Genomic_DNA"/>
</dbReference>
<reference evidence="2" key="1">
    <citation type="submission" date="2018-04" db="EMBL/GenBank/DDBJ databases">
        <authorList>
            <person name="Go L.Y."/>
            <person name="Mitchell J.A."/>
        </authorList>
    </citation>
    <scope>NUCLEOTIDE SEQUENCE</scope>
    <source>
        <tissue evidence="2">Whole organism</tissue>
    </source>
</reference>
<dbReference type="VEuPathDB" id="VectorBase:CSON008351"/>
<gene>
    <name evidence="3" type="primary">CSON008351</name>
</gene>
<proteinExistence type="predicted"/>
<sequence length="94" mass="9823">MNLVPALPPSDFGVSGVGDVGPPGSKSDPRKSRVFSLSSSTKFCRRDVRVRNSSLANFSALRNSLSSGPLRKTAGFGKVGPKKGTSSRAVTETL</sequence>
<feature type="region of interest" description="Disordered" evidence="1">
    <location>
        <begin position="1"/>
        <end position="36"/>
    </location>
</feature>
<evidence type="ECO:0000313" key="3">
    <source>
        <dbReference type="EMBL" id="SSX34679.1"/>
    </source>
</evidence>
<evidence type="ECO:0000256" key="1">
    <source>
        <dbReference type="SAM" id="MobiDB-lite"/>
    </source>
</evidence>
<organism evidence="3">
    <name type="scientific">Culicoides sonorensis</name>
    <name type="common">Biting midge</name>
    <dbReference type="NCBI Taxonomy" id="179676"/>
    <lineage>
        <taxon>Eukaryota</taxon>
        <taxon>Metazoa</taxon>
        <taxon>Ecdysozoa</taxon>
        <taxon>Arthropoda</taxon>
        <taxon>Hexapoda</taxon>
        <taxon>Insecta</taxon>
        <taxon>Pterygota</taxon>
        <taxon>Neoptera</taxon>
        <taxon>Endopterygota</taxon>
        <taxon>Diptera</taxon>
        <taxon>Nematocera</taxon>
        <taxon>Chironomoidea</taxon>
        <taxon>Ceratopogonidae</taxon>
        <taxon>Ceratopogoninae</taxon>
        <taxon>Culicoides</taxon>
        <taxon>Monoculicoides</taxon>
    </lineage>
</organism>
<accession>A0A336MZR3</accession>
<feature type="compositionally biased region" description="Polar residues" evidence="1">
    <location>
        <begin position="84"/>
        <end position="94"/>
    </location>
</feature>
<name>A0A336MZR3_CULSO</name>
<evidence type="ECO:0000313" key="2">
    <source>
        <dbReference type="EMBL" id="SSX15304.1"/>
    </source>
</evidence>
<feature type="region of interest" description="Disordered" evidence="1">
    <location>
        <begin position="65"/>
        <end position="94"/>
    </location>
</feature>
<protein>
    <submittedName>
        <fullName evidence="3">CSON008351 protein</fullName>
    </submittedName>
</protein>